<dbReference type="GO" id="GO:0045504">
    <property type="term" value="F:dynein heavy chain binding"/>
    <property type="evidence" value="ECO:0007669"/>
    <property type="project" value="TreeGrafter"/>
</dbReference>
<feature type="compositionally biased region" description="Polar residues" evidence="9">
    <location>
        <begin position="36"/>
        <end position="45"/>
    </location>
</feature>
<feature type="region of interest" description="Disordered" evidence="9">
    <location>
        <begin position="31"/>
        <end position="62"/>
    </location>
</feature>
<dbReference type="InterPro" id="IPR019347">
    <property type="entry name" value="Axonemal_dynein_light_chain"/>
</dbReference>
<evidence type="ECO:0000256" key="6">
    <source>
        <dbReference type="ARBA" id="ARBA00042417"/>
    </source>
</evidence>
<feature type="coiled-coil region" evidence="8">
    <location>
        <begin position="176"/>
        <end position="224"/>
    </location>
</feature>
<reference evidence="10 11" key="1">
    <citation type="journal article" date="2021" name="Sci. Rep.">
        <title>Chromosome anchoring in Senegalese sole (Solea senegalensis) reveals sex-associated markers and genome rearrangements in flatfish.</title>
        <authorList>
            <person name="Guerrero-Cozar I."/>
            <person name="Gomez-Garrido J."/>
            <person name="Berbel C."/>
            <person name="Martinez-Blanch J.F."/>
            <person name="Alioto T."/>
            <person name="Claros M.G."/>
            <person name="Gagnaire P.A."/>
            <person name="Manchado M."/>
        </authorList>
    </citation>
    <scope>NUCLEOTIDE SEQUENCE [LARGE SCALE GENOMIC DNA]</scope>
    <source>
        <strain evidence="10">Sse05_10M</strain>
    </source>
</reference>
<dbReference type="GO" id="GO:0030286">
    <property type="term" value="C:dynein complex"/>
    <property type="evidence" value="ECO:0007669"/>
    <property type="project" value="UniProtKB-KW"/>
</dbReference>
<dbReference type="PANTHER" id="PTHR13183:SF0">
    <property type="entry name" value="AXONEMAL DYNEIN LIGHT INTERMEDIATE POLYPEPTIDE 1"/>
    <property type="match status" value="1"/>
</dbReference>
<sequence>MNPPDESMSLLRYDMPIMVSTDHADLAQVCYPSGSADPQPSTSRRFPSPTKGKAETSSQQKAEEILNTMFPPKKWFKDDKLWVQQVSHTPCRRLDVVDLEEIFAQRLTEQQARKRGICPIRMEIYSQCFDELLRQVTLDCPERGQLLARVREEINMTVAAYQTLFENSIIYGIRKAREAEQCATDQKKNITAMEAEIRDLKTQLSEQKTKYEAYEKVENQKQQQMEKPYRAKIEFLKRIQQQIIDQRDEIEKPFPIEEMQFIVNGEEKA</sequence>
<gene>
    <name evidence="10" type="ORF">JOB18_025308</name>
</gene>
<comment type="similarity">
    <text evidence="4">Belongs to the inner dynein arm light chain family.</text>
</comment>
<protein>
    <recommendedName>
        <fullName evidence="5">Axonemal dynein light intermediate polypeptide 1</fullName>
    </recommendedName>
    <alternativeName>
        <fullName evidence="6">Inner dynein arm light chain, axonemal</fullName>
    </alternativeName>
</protein>
<comment type="caution">
    <text evidence="10">The sequence shown here is derived from an EMBL/GenBank/DDBJ whole genome shotgun (WGS) entry which is preliminary data.</text>
</comment>
<dbReference type="GO" id="GO:0005930">
    <property type="term" value="C:axoneme"/>
    <property type="evidence" value="ECO:0007669"/>
    <property type="project" value="TreeGrafter"/>
</dbReference>
<keyword evidence="3" id="KW-0505">Motor protein</keyword>
<evidence type="ECO:0000256" key="5">
    <source>
        <dbReference type="ARBA" id="ARBA00039799"/>
    </source>
</evidence>
<name>A0AAV6T8H5_SOLSE</name>
<dbReference type="PANTHER" id="PTHR13183">
    <property type="entry name" value="AXONEMAL INNER ARM DYNEIN LIGHT CHAIN 28"/>
    <property type="match status" value="1"/>
</dbReference>
<keyword evidence="2 8" id="KW-0175">Coiled coil</keyword>
<keyword evidence="11" id="KW-1185">Reference proteome</keyword>
<dbReference type="EMBL" id="JAGKHQ010000001">
    <property type="protein sequence ID" value="KAG7525306.1"/>
    <property type="molecule type" value="Genomic_DNA"/>
</dbReference>
<evidence type="ECO:0000256" key="1">
    <source>
        <dbReference type="ARBA" id="ARBA00023017"/>
    </source>
</evidence>
<evidence type="ECO:0000256" key="9">
    <source>
        <dbReference type="SAM" id="MobiDB-lite"/>
    </source>
</evidence>
<evidence type="ECO:0000256" key="2">
    <source>
        <dbReference type="ARBA" id="ARBA00023054"/>
    </source>
</evidence>
<evidence type="ECO:0000256" key="3">
    <source>
        <dbReference type="ARBA" id="ARBA00023175"/>
    </source>
</evidence>
<proteinExistence type="inferred from homology"/>
<dbReference type="Proteomes" id="UP000693946">
    <property type="component" value="Linkage Group LG1"/>
</dbReference>
<comment type="function">
    <text evidence="7">Involved in sperm flagellum assembly.</text>
</comment>
<evidence type="ECO:0000256" key="4">
    <source>
        <dbReference type="ARBA" id="ARBA00038114"/>
    </source>
</evidence>
<dbReference type="AlphaFoldDB" id="A0AAV6T8H5"/>
<organism evidence="10 11">
    <name type="scientific">Solea senegalensis</name>
    <name type="common">Senegalese sole</name>
    <dbReference type="NCBI Taxonomy" id="28829"/>
    <lineage>
        <taxon>Eukaryota</taxon>
        <taxon>Metazoa</taxon>
        <taxon>Chordata</taxon>
        <taxon>Craniata</taxon>
        <taxon>Vertebrata</taxon>
        <taxon>Euteleostomi</taxon>
        <taxon>Actinopterygii</taxon>
        <taxon>Neopterygii</taxon>
        <taxon>Teleostei</taxon>
        <taxon>Neoteleostei</taxon>
        <taxon>Acanthomorphata</taxon>
        <taxon>Carangaria</taxon>
        <taxon>Pleuronectiformes</taxon>
        <taxon>Pleuronectoidei</taxon>
        <taxon>Soleidae</taxon>
        <taxon>Solea</taxon>
    </lineage>
</organism>
<evidence type="ECO:0000313" key="11">
    <source>
        <dbReference type="Proteomes" id="UP000693946"/>
    </source>
</evidence>
<evidence type="ECO:0000313" key="10">
    <source>
        <dbReference type="EMBL" id="KAG7525306.1"/>
    </source>
</evidence>
<dbReference type="Pfam" id="PF10211">
    <property type="entry name" value="Ax_dynein_light"/>
    <property type="match status" value="1"/>
</dbReference>
<evidence type="ECO:0000256" key="7">
    <source>
        <dbReference type="ARBA" id="ARBA00043925"/>
    </source>
</evidence>
<keyword evidence="1" id="KW-0243">Dynein</keyword>
<accession>A0AAV6T8H5</accession>
<evidence type="ECO:0000256" key="8">
    <source>
        <dbReference type="SAM" id="Coils"/>
    </source>
</evidence>